<dbReference type="EMBL" id="SRLO01000284">
    <property type="protein sequence ID" value="TNN62894.1"/>
    <property type="molecule type" value="Genomic_DNA"/>
</dbReference>
<evidence type="ECO:0000313" key="2">
    <source>
        <dbReference type="EMBL" id="TNN62894.1"/>
    </source>
</evidence>
<comment type="caution">
    <text evidence="2">The sequence shown here is derived from an EMBL/GenBank/DDBJ whole genome shotgun (WGS) entry which is preliminary data.</text>
</comment>
<sequence>MSSGLPSELFQASAGKKDGSRSWGEGKLLPKIPLRQLGDVTLRDADVSDGRGQFLKMPLKVIGRSFIKQTSI</sequence>
<protein>
    <submittedName>
        <fullName evidence="2">Uncharacterized protein</fullName>
    </submittedName>
</protein>
<evidence type="ECO:0000313" key="3">
    <source>
        <dbReference type="Proteomes" id="UP000314294"/>
    </source>
</evidence>
<feature type="region of interest" description="Disordered" evidence="1">
    <location>
        <begin position="1"/>
        <end position="25"/>
    </location>
</feature>
<evidence type="ECO:0000256" key="1">
    <source>
        <dbReference type="SAM" id="MobiDB-lite"/>
    </source>
</evidence>
<name>A0A4Z2HDC8_9TELE</name>
<accession>A0A4Z2HDC8</accession>
<dbReference type="Proteomes" id="UP000314294">
    <property type="component" value="Unassembled WGS sequence"/>
</dbReference>
<proteinExistence type="predicted"/>
<dbReference type="AlphaFoldDB" id="A0A4Z2HDC8"/>
<organism evidence="2 3">
    <name type="scientific">Liparis tanakae</name>
    <name type="common">Tanaka's snailfish</name>
    <dbReference type="NCBI Taxonomy" id="230148"/>
    <lineage>
        <taxon>Eukaryota</taxon>
        <taxon>Metazoa</taxon>
        <taxon>Chordata</taxon>
        <taxon>Craniata</taxon>
        <taxon>Vertebrata</taxon>
        <taxon>Euteleostomi</taxon>
        <taxon>Actinopterygii</taxon>
        <taxon>Neopterygii</taxon>
        <taxon>Teleostei</taxon>
        <taxon>Neoteleostei</taxon>
        <taxon>Acanthomorphata</taxon>
        <taxon>Eupercaria</taxon>
        <taxon>Perciformes</taxon>
        <taxon>Cottioidei</taxon>
        <taxon>Cottales</taxon>
        <taxon>Liparidae</taxon>
        <taxon>Liparis</taxon>
    </lineage>
</organism>
<reference evidence="2 3" key="1">
    <citation type="submission" date="2019-03" db="EMBL/GenBank/DDBJ databases">
        <title>First draft genome of Liparis tanakae, snailfish: a comprehensive survey of snailfish specific genes.</title>
        <authorList>
            <person name="Kim W."/>
            <person name="Song I."/>
            <person name="Jeong J.-H."/>
            <person name="Kim D."/>
            <person name="Kim S."/>
            <person name="Ryu S."/>
            <person name="Song J.Y."/>
            <person name="Lee S.K."/>
        </authorList>
    </citation>
    <scope>NUCLEOTIDE SEQUENCE [LARGE SCALE GENOMIC DNA]</scope>
    <source>
        <tissue evidence="2">Muscle</tissue>
    </source>
</reference>
<gene>
    <name evidence="2" type="ORF">EYF80_026846</name>
</gene>
<keyword evidence="3" id="KW-1185">Reference proteome</keyword>